<proteinExistence type="predicted"/>
<evidence type="ECO:0000256" key="1">
    <source>
        <dbReference type="SAM" id="MobiDB-lite"/>
    </source>
</evidence>
<evidence type="ECO:0008006" key="4">
    <source>
        <dbReference type="Google" id="ProtNLM"/>
    </source>
</evidence>
<evidence type="ECO:0000313" key="2">
    <source>
        <dbReference type="EMBL" id="KAJ2863743.1"/>
    </source>
</evidence>
<keyword evidence="3" id="KW-1185">Reference proteome</keyword>
<protein>
    <recommendedName>
        <fullName evidence="4">TRAPP trafficking subunit Trs65-domain-containing protein</fullName>
    </recommendedName>
</protein>
<evidence type="ECO:0000313" key="3">
    <source>
        <dbReference type="Proteomes" id="UP001140074"/>
    </source>
</evidence>
<feature type="compositionally biased region" description="Polar residues" evidence="1">
    <location>
        <begin position="477"/>
        <end position="494"/>
    </location>
</feature>
<comment type="caution">
    <text evidence="2">The sequence shown here is derived from an EMBL/GenBank/DDBJ whole genome shotgun (WGS) entry which is preliminary data.</text>
</comment>
<feature type="region of interest" description="Disordered" evidence="1">
    <location>
        <begin position="449"/>
        <end position="494"/>
    </location>
</feature>
<reference evidence="2" key="1">
    <citation type="submission" date="2022-07" db="EMBL/GenBank/DDBJ databases">
        <title>Phylogenomic reconstructions and comparative analyses of Kickxellomycotina fungi.</title>
        <authorList>
            <person name="Reynolds N.K."/>
            <person name="Stajich J.E."/>
            <person name="Barry K."/>
            <person name="Grigoriev I.V."/>
            <person name="Crous P."/>
            <person name="Smith M.E."/>
        </authorList>
    </citation>
    <scope>NUCLEOTIDE SEQUENCE</scope>
    <source>
        <strain evidence="2">RSA 476</strain>
    </source>
</reference>
<organism evidence="2 3">
    <name type="scientific">Coemansia aciculifera</name>
    <dbReference type="NCBI Taxonomy" id="417176"/>
    <lineage>
        <taxon>Eukaryota</taxon>
        <taxon>Fungi</taxon>
        <taxon>Fungi incertae sedis</taxon>
        <taxon>Zoopagomycota</taxon>
        <taxon>Kickxellomycotina</taxon>
        <taxon>Kickxellomycetes</taxon>
        <taxon>Kickxellales</taxon>
        <taxon>Kickxellaceae</taxon>
        <taxon>Coemansia</taxon>
    </lineage>
</organism>
<dbReference type="EMBL" id="JANBUY010000112">
    <property type="protein sequence ID" value="KAJ2863743.1"/>
    <property type="molecule type" value="Genomic_DNA"/>
</dbReference>
<dbReference type="AlphaFoldDB" id="A0A9W8M6A2"/>
<gene>
    <name evidence="2" type="ORF">GGH94_003408</name>
</gene>
<dbReference type="Proteomes" id="UP001140074">
    <property type="component" value="Unassembled WGS sequence"/>
</dbReference>
<name>A0A9W8M6A2_9FUNG</name>
<sequence>MNMAVDSGSALSSAVVDALFRNCRFSLRIPNGALSAAGDYTLASGNEWTLNEVMSDMPARGFLYYGERVPAFVAAVIPNLEHLRWTLAASMHRTEAPELSQGELALSASECKQFFSMLDFCVTAFEATMAPPGSPSGSSASRPPKLLGVAGEASFTVNVSSKEAGSLGALRIGRLKGGAWCCVYPFSIDTPVPSSTAAGHSANSALSLEIRTACSGVDDSLQVSYADQPVGRNALSGRSAHLEELATRVSSAVFAHGKSTMGQSRLLASLESEHLDAASSGSNLAPEMPRRMFQALVLTRPIASASSLVTELPPSFGANAMLVAVSVRCEAIAARNLVLRSILIQSPEWHIQPLPAQPELPFALTSGSCWQSIYKLSPLSKSTKEDALRGLGLLNINAAAAAVVESSGRGLDAAVNDSVVHILVEATNSVKDEAAQAFRVAHRIIHTRQLPPTTAGGDALTMPAPHARRPSAAPSQVYPNTRSERASSITHQQALRSPADQSFALLANKNPASGTSHSILDPPQPSARLSAITAQSVHSLPESNIMRSNRYKARAASMLKIPARSRRASSIFSPDRPLTSPIRVNHVPPAVYERGVLSEQRARAETIDALSVASRSRSRPSTSVSTVRSELTSDGLAAIPEHVLANKSDSLPGDPNLGVSLGTIGLSFEAPNKVGLGDKIAVQVRVSNNTSIQYSRLCLVDGDSEPGSAKEEYGDMASHGLLSLNHATVIPPLRPGESTSIVLHYVAAAPHFHTARPVRLLDQEAGGSAGQTLATFESPFIVYVDDHDDNDSGVAGKRETPV</sequence>
<accession>A0A9W8M6A2</accession>